<dbReference type="SUPFAM" id="SSF52047">
    <property type="entry name" value="RNI-like"/>
    <property type="match status" value="1"/>
</dbReference>
<reference evidence="2" key="2">
    <citation type="submission" date="2015-01" db="EMBL/GenBank/DDBJ databases">
        <title>Evolutionary Origins and Diversification of the Mycorrhizal Mutualists.</title>
        <authorList>
            <consortium name="DOE Joint Genome Institute"/>
            <consortium name="Mycorrhizal Genomics Consortium"/>
            <person name="Kohler A."/>
            <person name="Kuo A."/>
            <person name="Nagy L.G."/>
            <person name="Floudas D."/>
            <person name="Copeland A."/>
            <person name="Barry K.W."/>
            <person name="Cichocki N."/>
            <person name="Veneault-Fourrey C."/>
            <person name="LaButti K."/>
            <person name="Lindquist E.A."/>
            <person name="Lipzen A."/>
            <person name="Lundell T."/>
            <person name="Morin E."/>
            <person name="Murat C."/>
            <person name="Riley R."/>
            <person name="Ohm R."/>
            <person name="Sun H."/>
            <person name="Tunlid A."/>
            <person name="Henrissat B."/>
            <person name="Grigoriev I.V."/>
            <person name="Hibbett D.S."/>
            <person name="Martin F."/>
        </authorList>
    </citation>
    <scope>NUCLEOTIDE SEQUENCE [LARGE SCALE GENOMIC DNA]</scope>
    <source>
        <strain evidence="2">MAFF 305830</strain>
    </source>
</reference>
<name>A0A0C2WPT7_SERVB</name>
<dbReference type="EMBL" id="KN824294">
    <property type="protein sequence ID" value="KIM28218.1"/>
    <property type="molecule type" value="Genomic_DNA"/>
</dbReference>
<evidence type="ECO:0000313" key="2">
    <source>
        <dbReference type="Proteomes" id="UP000054097"/>
    </source>
</evidence>
<gene>
    <name evidence="1" type="ORF">M408DRAFT_70065</name>
</gene>
<proteinExistence type="predicted"/>
<dbReference type="Proteomes" id="UP000054097">
    <property type="component" value="Unassembled WGS sequence"/>
</dbReference>
<accession>A0A0C2WPT7</accession>
<dbReference type="AlphaFoldDB" id="A0A0C2WPT7"/>
<dbReference type="OrthoDB" id="3258324at2759"/>
<keyword evidence="2" id="KW-1185">Reference proteome</keyword>
<organism evidence="1 2">
    <name type="scientific">Serendipita vermifera MAFF 305830</name>
    <dbReference type="NCBI Taxonomy" id="933852"/>
    <lineage>
        <taxon>Eukaryota</taxon>
        <taxon>Fungi</taxon>
        <taxon>Dikarya</taxon>
        <taxon>Basidiomycota</taxon>
        <taxon>Agaricomycotina</taxon>
        <taxon>Agaricomycetes</taxon>
        <taxon>Sebacinales</taxon>
        <taxon>Serendipitaceae</taxon>
        <taxon>Serendipita</taxon>
    </lineage>
</organism>
<evidence type="ECO:0000313" key="1">
    <source>
        <dbReference type="EMBL" id="KIM28218.1"/>
    </source>
</evidence>
<evidence type="ECO:0008006" key="3">
    <source>
        <dbReference type="Google" id="ProtNLM"/>
    </source>
</evidence>
<dbReference type="HOGENOM" id="CLU_614101_0_0_1"/>
<sequence length="434" mass="49528">MATGLISNLPNEILSIVFRYATLDDFSTETTYDDPCVLATYRFTEYERSQEAVKTKSSISKVCKHWNDVNSRFLCEYVYLTNARRREVLDGLARCLGRLESGIRGTARGRWTKRVDICLGTFGEDWHTQYSDEDGAELYGWQDVLSLTPNVSIVSLFEGPRDCPCDWSTEVFFSLSKLSSLRRVEWDGTMSDMADLQQLSVLCQSLTHVAFTLTASRSGDSDASTDAFKIHFPQVQTLMLKWDQTEDPTTFYPPFQPWQLPNLKHLTYYLREVPSFYLARNLIQGVGDHLRSLELPVLGRNNMVFLPQEFFTLVPVLEVLILDVFKTSLPSPGLATHSCLRLLGLRLRMGCSLYDIGLLEALHETFRLSAFPALEKARIVHPLNFMDYAHYMTDPLLTCWTSMTEDEEWIPIVTFDDSPVPISAIRRTSVSLDL</sequence>
<reference evidence="1 2" key="1">
    <citation type="submission" date="2014-04" db="EMBL/GenBank/DDBJ databases">
        <authorList>
            <consortium name="DOE Joint Genome Institute"/>
            <person name="Kuo A."/>
            <person name="Zuccaro A."/>
            <person name="Kohler A."/>
            <person name="Nagy L.G."/>
            <person name="Floudas D."/>
            <person name="Copeland A."/>
            <person name="Barry K.W."/>
            <person name="Cichocki N."/>
            <person name="Veneault-Fourrey C."/>
            <person name="LaButti K."/>
            <person name="Lindquist E.A."/>
            <person name="Lipzen A."/>
            <person name="Lundell T."/>
            <person name="Morin E."/>
            <person name="Murat C."/>
            <person name="Sun H."/>
            <person name="Tunlid A."/>
            <person name="Henrissat B."/>
            <person name="Grigoriev I.V."/>
            <person name="Hibbett D.S."/>
            <person name="Martin F."/>
            <person name="Nordberg H.P."/>
            <person name="Cantor M.N."/>
            <person name="Hua S.X."/>
        </authorList>
    </citation>
    <scope>NUCLEOTIDE SEQUENCE [LARGE SCALE GENOMIC DNA]</scope>
    <source>
        <strain evidence="1 2">MAFF 305830</strain>
    </source>
</reference>
<protein>
    <recommendedName>
        <fullName evidence="3">F-box domain-containing protein</fullName>
    </recommendedName>
</protein>